<dbReference type="EMBL" id="DWVZ01000006">
    <property type="protein sequence ID" value="HJC62060.1"/>
    <property type="molecule type" value="Genomic_DNA"/>
</dbReference>
<sequence length="101" mass="11063">DVLTPKAQTMIDTLNAFDYDGVAEIYNNPSVDASTFEASGEIIETYGAFESYGDVSYVADKTDDGIEFVRVIQIANYEKGKLTFTASFFEDGSVAGFRMAE</sequence>
<proteinExistence type="predicted"/>
<reference evidence="1" key="2">
    <citation type="submission" date="2021-04" db="EMBL/GenBank/DDBJ databases">
        <authorList>
            <person name="Gilroy R."/>
        </authorList>
    </citation>
    <scope>NUCLEOTIDE SEQUENCE</scope>
    <source>
        <strain evidence="1">ChiBcec2-3848</strain>
    </source>
</reference>
<name>A0A9D2PLI8_9FIRM</name>
<comment type="caution">
    <text evidence="1">The sequence shown here is derived from an EMBL/GenBank/DDBJ whole genome shotgun (WGS) entry which is preliminary data.</text>
</comment>
<dbReference type="Proteomes" id="UP000823886">
    <property type="component" value="Unassembled WGS sequence"/>
</dbReference>
<dbReference type="AlphaFoldDB" id="A0A9D2PLI8"/>
<dbReference type="Gene3D" id="3.10.450.590">
    <property type="match status" value="1"/>
</dbReference>
<feature type="non-terminal residue" evidence="1">
    <location>
        <position position="1"/>
    </location>
</feature>
<evidence type="ECO:0000313" key="1">
    <source>
        <dbReference type="EMBL" id="HJC62060.1"/>
    </source>
</evidence>
<evidence type="ECO:0000313" key="2">
    <source>
        <dbReference type="Proteomes" id="UP000823886"/>
    </source>
</evidence>
<accession>A0A9D2PLI8</accession>
<gene>
    <name evidence="1" type="ORF">H9753_00385</name>
</gene>
<protein>
    <submittedName>
        <fullName evidence="1">DUF3887 domain-containing protein</fullName>
    </submittedName>
</protein>
<reference evidence="1" key="1">
    <citation type="journal article" date="2021" name="PeerJ">
        <title>Extensive microbial diversity within the chicken gut microbiome revealed by metagenomics and culture.</title>
        <authorList>
            <person name="Gilroy R."/>
            <person name="Ravi A."/>
            <person name="Getino M."/>
            <person name="Pursley I."/>
            <person name="Horton D.L."/>
            <person name="Alikhan N.F."/>
            <person name="Baker D."/>
            <person name="Gharbi K."/>
            <person name="Hall N."/>
            <person name="Watson M."/>
            <person name="Adriaenssens E.M."/>
            <person name="Foster-Nyarko E."/>
            <person name="Jarju S."/>
            <person name="Secka A."/>
            <person name="Antonio M."/>
            <person name="Oren A."/>
            <person name="Chaudhuri R.R."/>
            <person name="La Ragione R."/>
            <person name="Hildebrand F."/>
            <person name="Pallen M.J."/>
        </authorList>
    </citation>
    <scope>NUCLEOTIDE SEQUENCE</scope>
    <source>
        <strain evidence="1">ChiBcec2-3848</strain>
    </source>
</reference>
<organism evidence="1 2">
    <name type="scientific">Candidatus Blautia merdavium</name>
    <dbReference type="NCBI Taxonomy" id="2838494"/>
    <lineage>
        <taxon>Bacteria</taxon>
        <taxon>Bacillati</taxon>
        <taxon>Bacillota</taxon>
        <taxon>Clostridia</taxon>
        <taxon>Lachnospirales</taxon>
        <taxon>Lachnospiraceae</taxon>
        <taxon>Blautia</taxon>
    </lineage>
</organism>